<evidence type="ECO:0000256" key="6">
    <source>
        <dbReference type="ARBA" id="ARBA00023242"/>
    </source>
</evidence>
<evidence type="ECO:0000313" key="11">
    <source>
        <dbReference type="Proteomes" id="UP000030645"/>
    </source>
</evidence>
<reference evidence="11" key="1">
    <citation type="submission" date="2013-01" db="EMBL/GenBank/DDBJ databases">
        <title>Draft Genome Sequence of a Mulberry Tree, Morus notabilis C.K. Schneid.</title>
        <authorList>
            <person name="He N."/>
            <person name="Zhao S."/>
        </authorList>
    </citation>
    <scope>NUCLEOTIDE SEQUENCE</scope>
</reference>
<dbReference type="Proteomes" id="UP000030645">
    <property type="component" value="Unassembled WGS sequence"/>
</dbReference>
<dbReference type="PROSITE" id="PS51294">
    <property type="entry name" value="HTH_MYB"/>
    <property type="match status" value="2"/>
</dbReference>
<evidence type="ECO:0000256" key="5">
    <source>
        <dbReference type="ARBA" id="ARBA00023163"/>
    </source>
</evidence>
<evidence type="ECO:0000259" key="8">
    <source>
        <dbReference type="PROSITE" id="PS50090"/>
    </source>
</evidence>
<name>W9SN56_9ROSA</name>
<dbReference type="Gene3D" id="1.10.10.60">
    <property type="entry name" value="Homeodomain-like"/>
    <property type="match status" value="2"/>
</dbReference>
<dbReference type="InterPro" id="IPR017930">
    <property type="entry name" value="Myb_dom"/>
</dbReference>
<feature type="region of interest" description="Disordered" evidence="7">
    <location>
        <begin position="142"/>
        <end position="183"/>
    </location>
</feature>
<feature type="domain" description="HTH myb-type" evidence="9">
    <location>
        <begin position="72"/>
        <end position="122"/>
    </location>
</feature>
<keyword evidence="3" id="KW-0805">Transcription regulation</keyword>
<keyword evidence="2" id="KW-0677">Repeat</keyword>
<keyword evidence="11" id="KW-1185">Reference proteome</keyword>
<evidence type="ECO:0000313" key="10">
    <source>
        <dbReference type="EMBL" id="EXC70635.1"/>
    </source>
</evidence>
<evidence type="ECO:0000256" key="7">
    <source>
        <dbReference type="SAM" id="MobiDB-lite"/>
    </source>
</evidence>
<evidence type="ECO:0000256" key="3">
    <source>
        <dbReference type="ARBA" id="ARBA00023015"/>
    </source>
</evidence>
<dbReference type="InterPro" id="IPR044676">
    <property type="entry name" value="EOBI/EOBII-like_plant"/>
</dbReference>
<comment type="subcellular location">
    <subcellularLocation>
        <location evidence="1">Nucleus</location>
    </subcellularLocation>
</comment>
<evidence type="ECO:0000256" key="1">
    <source>
        <dbReference type="ARBA" id="ARBA00004123"/>
    </source>
</evidence>
<dbReference type="eggNOG" id="KOG0048">
    <property type="taxonomic scope" value="Eukaryota"/>
</dbReference>
<accession>W9SN56</accession>
<dbReference type="SMR" id="W9SN56"/>
<evidence type="ECO:0000256" key="4">
    <source>
        <dbReference type="ARBA" id="ARBA00023125"/>
    </source>
</evidence>
<evidence type="ECO:0000256" key="2">
    <source>
        <dbReference type="ARBA" id="ARBA00022737"/>
    </source>
</evidence>
<dbReference type="FunFam" id="1.10.10.60:FF:000011">
    <property type="entry name" value="Myb transcription factor"/>
    <property type="match status" value="1"/>
</dbReference>
<feature type="compositionally biased region" description="Basic and acidic residues" evidence="7">
    <location>
        <begin position="161"/>
        <end position="174"/>
    </location>
</feature>
<dbReference type="SMART" id="SM00717">
    <property type="entry name" value="SANT"/>
    <property type="match status" value="2"/>
</dbReference>
<dbReference type="InterPro" id="IPR009057">
    <property type="entry name" value="Homeodomain-like_sf"/>
</dbReference>
<keyword evidence="4" id="KW-0238">DNA-binding</keyword>
<keyword evidence="6" id="KW-0539">Nucleus</keyword>
<sequence>MVAMTMGLGVLNIQEQGWKKGPWTPEEDKLLSEYVNLHGEGRWSSVARCAGLNRSGKSCRLRWVNYLRPGLKRGQITPQEEGIIIELHALWGNKWSTIARYLPGRTDNEIKNFWRTHFKKKEKSSLKQQKRRSQILKDKFQKDQLQAQQENTHHTKTTTASEEKLNIHDHHHQSQDQTTTTHEHHDMAFSVNGSDHQCLPVMYQDLVSCSWYDATPDQEYVLWGGLWNLDDPHS</sequence>
<keyword evidence="5" id="KW-0804">Transcription</keyword>
<dbReference type="SUPFAM" id="SSF46689">
    <property type="entry name" value="Homeodomain-like"/>
    <property type="match status" value="1"/>
</dbReference>
<dbReference type="CDD" id="cd00167">
    <property type="entry name" value="SANT"/>
    <property type="match status" value="2"/>
</dbReference>
<dbReference type="GO" id="GO:0043565">
    <property type="term" value="F:sequence-specific DNA binding"/>
    <property type="evidence" value="ECO:0007669"/>
    <property type="project" value="InterPro"/>
</dbReference>
<dbReference type="PANTHER" id="PTHR45675">
    <property type="entry name" value="MYB TRANSCRIPTION FACTOR-RELATED-RELATED"/>
    <property type="match status" value="1"/>
</dbReference>
<proteinExistence type="predicted"/>
<protein>
    <submittedName>
        <fullName evidence="10">Transcription factor</fullName>
    </submittedName>
</protein>
<dbReference type="EMBL" id="KE646431">
    <property type="protein sequence ID" value="EXC70635.1"/>
    <property type="molecule type" value="Genomic_DNA"/>
</dbReference>
<feature type="domain" description="HTH myb-type" evidence="9">
    <location>
        <begin position="19"/>
        <end position="71"/>
    </location>
</feature>
<dbReference type="PROSITE" id="PS50090">
    <property type="entry name" value="MYB_LIKE"/>
    <property type="match status" value="2"/>
</dbReference>
<feature type="domain" description="Myb-like" evidence="8">
    <location>
        <begin position="68"/>
        <end position="118"/>
    </location>
</feature>
<dbReference type="OrthoDB" id="2143914at2759"/>
<organism evidence="10 11">
    <name type="scientific">Morus notabilis</name>
    <dbReference type="NCBI Taxonomy" id="981085"/>
    <lineage>
        <taxon>Eukaryota</taxon>
        <taxon>Viridiplantae</taxon>
        <taxon>Streptophyta</taxon>
        <taxon>Embryophyta</taxon>
        <taxon>Tracheophyta</taxon>
        <taxon>Spermatophyta</taxon>
        <taxon>Magnoliopsida</taxon>
        <taxon>eudicotyledons</taxon>
        <taxon>Gunneridae</taxon>
        <taxon>Pentapetalae</taxon>
        <taxon>rosids</taxon>
        <taxon>fabids</taxon>
        <taxon>Rosales</taxon>
        <taxon>Moraceae</taxon>
        <taxon>Moreae</taxon>
        <taxon>Morus</taxon>
    </lineage>
</organism>
<dbReference type="GO" id="GO:0003700">
    <property type="term" value="F:DNA-binding transcription factor activity"/>
    <property type="evidence" value="ECO:0007669"/>
    <property type="project" value="InterPro"/>
</dbReference>
<dbReference type="AlphaFoldDB" id="W9SN56"/>
<feature type="domain" description="Myb-like" evidence="8">
    <location>
        <begin position="15"/>
        <end position="67"/>
    </location>
</feature>
<evidence type="ECO:0000259" key="9">
    <source>
        <dbReference type="PROSITE" id="PS51294"/>
    </source>
</evidence>
<dbReference type="KEGG" id="mnt:21383829"/>
<dbReference type="InterPro" id="IPR001005">
    <property type="entry name" value="SANT/Myb"/>
</dbReference>
<gene>
    <name evidence="10" type="ORF">L484_000185</name>
</gene>
<dbReference type="Pfam" id="PF00249">
    <property type="entry name" value="Myb_DNA-binding"/>
    <property type="match status" value="2"/>
</dbReference>
<dbReference type="GO" id="GO:0005634">
    <property type="term" value="C:nucleus"/>
    <property type="evidence" value="ECO:0007669"/>
    <property type="project" value="UniProtKB-SubCell"/>
</dbReference>
<dbReference type="PANTHER" id="PTHR45675:SF17">
    <property type="entry name" value="MYB TRANSCRIPTION FACTOR"/>
    <property type="match status" value="1"/>
</dbReference>